<dbReference type="InterPro" id="IPR052979">
    <property type="entry name" value="Adenylate-forming_domain"/>
</dbReference>
<evidence type="ECO:0000256" key="2">
    <source>
        <dbReference type="SAM" id="Phobius"/>
    </source>
</evidence>
<evidence type="ECO:0000313" key="4">
    <source>
        <dbReference type="Proteomes" id="UP000672097"/>
    </source>
</evidence>
<dbReference type="EMBL" id="JAGQDG010000004">
    <property type="protein sequence ID" value="MBQ0936046.1"/>
    <property type="molecule type" value="Genomic_DNA"/>
</dbReference>
<organism evidence="3 4">
    <name type="scientific">Ideonella paludis</name>
    <dbReference type="NCBI Taxonomy" id="1233411"/>
    <lineage>
        <taxon>Bacteria</taxon>
        <taxon>Pseudomonadati</taxon>
        <taxon>Pseudomonadota</taxon>
        <taxon>Betaproteobacteria</taxon>
        <taxon>Burkholderiales</taxon>
        <taxon>Sphaerotilaceae</taxon>
        <taxon>Ideonella</taxon>
    </lineage>
</organism>
<proteinExistence type="predicted"/>
<keyword evidence="4" id="KW-1185">Reference proteome</keyword>
<dbReference type="Gene3D" id="3.40.50.80">
    <property type="entry name" value="Nucleotide-binding domain of ferredoxin-NADP reductase (FNR) module"/>
    <property type="match status" value="1"/>
</dbReference>
<feature type="transmembrane region" description="Helical" evidence="2">
    <location>
        <begin position="42"/>
        <end position="61"/>
    </location>
</feature>
<evidence type="ECO:0000256" key="1">
    <source>
        <dbReference type="SAM" id="MobiDB-lite"/>
    </source>
</evidence>
<feature type="region of interest" description="Disordered" evidence="1">
    <location>
        <begin position="1"/>
        <end position="24"/>
    </location>
</feature>
<comment type="caution">
    <text evidence="3">The sequence shown here is derived from an EMBL/GenBank/DDBJ whole genome shotgun (WGS) entry which is preliminary data.</text>
</comment>
<dbReference type="InterPro" id="IPR039261">
    <property type="entry name" value="FNR_nucleotide-bd"/>
</dbReference>
<name>A0ABS5DY22_9BURK</name>
<sequence length="459" mass="49837">MTNTSTPTGMATPVPDFRPAPPQDGAPSAWRRLWSHPKMIQYHRLFALVVLVNAWVAYSGFQGGWWADAQHAAMGSIAQVMLANFAMAILVRQQYVVNALFWLATRAPTSWPLSVRWQLAKVYHFGGLHSGGTTLGSVWFAVLLATQAWHVSAGGQGVSALTMGLGVALLLLLGGIIAMALPSYRAKQHNRFEMMHRFGGWTALALFWAHAVSTVADGLPAGQALGASLARQGEVWVLALLTFSILLPWLRLKRVKVEITKPSNHAVVVRYNYGDDAFPGSSNTVSLNPLIEWHAFANIPAPGEKGFRQIISRAGDWTGALIDKPPTHLWVKGITTCGVANIEVLFKKVVYVATGSGIGPVLPHLLADKLPMHLVWATRNPRKTYGDALVDEILQANPEALIWDTDTHGKPDLVALVLEAVRRTGAEAVICIANQKLTQAVIQGVELRGIPGYGAIWDS</sequence>
<keyword evidence="2" id="KW-1133">Transmembrane helix</keyword>
<reference evidence="3 4" key="1">
    <citation type="submission" date="2021-04" db="EMBL/GenBank/DDBJ databases">
        <title>The genome sequence of type strain Ideonella paludis KCTC 32238.</title>
        <authorList>
            <person name="Liu Y."/>
        </authorList>
    </citation>
    <scope>NUCLEOTIDE SEQUENCE [LARGE SCALE GENOMIC DNA]</scope>
    <source>
        <strain evidence="3 4">KCTC 32238</strain>
    </source>
</reference>
<gene>
    <name evidence="3" type="ORF">KAK11_11970</name>
</gene>
<accession>A0ABS5DY22</accession>
<protein>
    <submittedName>
        <fullName evidence="3">Uncharacterized protein</fullName>
    </submittedName>
</protein>
<evidence type="ECO:0000313" key="3">
    <source>
        <dbReference type="EMBL" id="MBQ0936046.1"/>
    </source>
</evidence>
<dbReference type="RefSeq" id="WP_210809354.1">
    <property type="nucleotide sequence ID" value="NZ_JAGQDG010000004.1"/>
</dbReference>
<feature type="transmembrane region" description="Helical" evidence="2">
    <location>
        <begin position="125"/>
        <end position="149"/>
    </location>
</feature>
<feature type="transmembrane region" description="Helical" evidence="2">
    <location>
        <begin position="161"/>
        <end position="182"/>
    </location>
</feature>
<feature type="transmembrane region" description="Helical" evidence="2">
    <location>
        <begin position="235"/>
        <end position="252"/>
    </location>
</feature>
<dbReference type="Proteomes" id="UP000672097">
    <property type="component" value="Unassembled WGS sequence"/>
</dbReference>
<dbReference type="PANTHER" id="PTHR33927:SF5">
    <property type="entry name" value="ENZYME, PUTATIVE (AFU_ORTHOLOGUE AFUA_8G01222)-RELATED"/>
    <property type="match status" value="1"/>
</dbReference>
<keyword evidence="2" id="KW-0812">Transmembrane</keyword>
<feature type="transmembrane region" description="Helical" evidence="2">
    <location>
        <begin position="194"/>
        <end position="215"/>
    </location>
</feature>
<dbReference type="PANTHER" id="PTHR33927">
    <property type="entry name" value="TRANSMEMBRANE PROTEIN"/>
    <property type="match status" value="1"/>
</dbReference>
<dbReference type="SUPFAM" id="SSF52343">
    <property type="entry name" value="Ferredoxin reductase-like, C-terminal NADP-linked domain"/>
    <property type="match status" value="1"/>
</dbReference>
<keyword evidence="2" id="KW-0472">Membrane</keyword>